<dbReference type="OrthoDB" id="1372288at2"/>
<sequence>MKSDNLNLVELNSQELRTIDGGMEKIGDQLYRLKDGRYVYFGNNGLVYAGVALRNAVLTVASWF</sequence>
<protein>
    <submittedName>
        <fullName evidence="1">Uncharacterized protein</fullName>
    </submittedName>
</protein>
<organism evidence="1 2">
    <name type="scientific">Candidatus Ornithobacterium hominis</name>
    <dbReference type="NCBI Taxonomy" id="2497989"/>
    <lineage>
        <taxon>Bacteria</taxon>
        <taxon>Pseudomonadati</taxon>
        <taxon>Bacteroidota</taxon>
        <taxon>Flavobacteriia</taxon>
        <taxon>Flavobacteriales</taxon>
        <taxon>Weeksellaceae</taxon>
        <taxon>Ornithobacterium</taxon>
    </lineage>
</organism>
<proteinExistence type="predicted"/>
<evidence type="ECO:0000313" key="1">
    <source>
        <dbReference type="EMBL" id="SZD73949.1"/>
    </source>
</evidence>
<name>A0A383U3I7_9FLAO</name>
<keyword evidence="2" id="KW-1185">Reference proteome</keyword>
<dbReference type="RefSeq" id="WP_119059623.1">
    <property type="nucleotide sequence ID" value="NZ_UNSC01000007.1"/>
</dbReference>
<dbReference type="Proteomes" id="UP000262142">
    <property type="component" value="Unassembled WGS sequence"/>
</dbReference>
<dbReference type="AlphaFoldDB" id="A0A383U3I7"/>
<evidence type="ECO:0000313" key="2">
    <source>
        <dbReference type="Proteomes" id="UP000262142"/>
    </source>
</evidence>
<reference evidence="1 2" key="1">
    <citation type="submission" date="2018-09" db="EMBL/GenBank/DDBJ databases">
        <authorList>
            <consortium name="Pathogen Informatics"/>
        </authorList>
    </citation>
    <scope>NUCLEOTIDE SEQUENCE [LARGE SCALE GENOMIC DNA]</scope>
    <source>
        <strain evidence="1 2">OH-22767</strain>
    </source>
</reference>
<dbReference type="EMBL" id="UNSC01000007">
    <property type="protein sequence ID" value="SZD73949.1"/>
    <property type="molecule type" value="Genomic_DNA"/>
</dbReference>
<gene>
    <name evidence="1" type="ORF">SAMEA104719789_01403</name>
</gene>
<accession>A0A383U3I7</accession>